<keyword evidence="3" id="KW-0649">Protein kinase inhibitor</keyword>
<evidence type="ECO:0000313" key="5">
    <source>
        <dbReference type="Proteomes" id="UP000694546"/>
    </source>
</evidence>
<dbReference type="Ensembl" id="ENSGMOT00000025117.1">
    <property type="protein sequence ID" value="ENSGMOP00000042212.1"/>
    <property type="gene ID" value="ENSGMOG00000028788.1"/>
</dbReference>
<name>A0A8C5FK09_GADMO</name>
<dbReference type="PANTHER" id="PTHR15416">
    <property type="entry name" value="CAMP-DEPENDENT PROTEIN KINASE INHIBITOR/PKI"/>
    <property type="match status" value="1"/>
</dbReference>
<proteinExistence type="inferred from homology"/>
<reference evidence="4" key="2">
    <citation type="submission" date="2025-09" db="UniProtKB">
        <authorList>
            <consortium name="Ensembl"/>
        </authorList>
    </citation>
    <scope>IDENTIFICATION</scope>
</reference>
<dbReference type="AlphaFoldDB" id="A0A8C5FK09"/>
<protein>
    <recommendedName>
        <fullName evidence="6">cAMP-dependent protein kinase inhibitor beta</fullName>
    </recommendedName>
</protein>
<reference evidence="4" key="1">
    <citation type="submission" date="2025-08" db="UniProtKB">
        <authorList>
            <consortium name="Ensembl"/>
        </authorList>
    </citation>
    <scope>IDENTIFICATION</scope>
</reference>
<comment type="similarity">
    <text evidence="2">Belongs to the PKI family.</text>
</comment>
<evidence type="ECO:0000256" key="1">
    <source>
        <dbReference type="ARBA" id="ARBA00002844"/>
    </source>
</evidence>
<keyword evidence="5" id="KW-1185">Reference proteome</keyword>
<dbReference type="GO" id="GO:0004862">
    <property type="term" value="F:cAMP-dependent protein kinase inhibitor activity"/>
    <property type="evidence" value="ECO:0007669"/>
    <property type="project" value="InterPro"/>
</dbReference>
<evidence type="ECO:0008006" key="6">
    <source>
        <dbReference type="Google" id="ProtNLM"/>
    </source>
</evidence>
<dbReference type="InterPro" id="IPR004171">
    <property type="entry name" value="cAMP_dep_PKI"/>
</dbReference>
<dbReference type="GeneTree" id="ENSGT00960000186966"/>
<dbReference type="Pfam" id="PF02827">
    <property type="entry name" value="PKI"/>
    <property type="match status" value="1"/>
</dbReference>
<accession>A0A8C5FK09</accession>
<evidence type="ECO:0000313" key="4">
    <source>
        <dbReference type="Ensembl" id="ENSGMOP00000042212.1"/>
    </source>
</evidence>
<organism evidence="4 5">
    <name type="scientific">Gadus morhua</name>
    <name type="common">Atlantic cod</name>
    <dbReference type="NCBI Taxonomy" id="8049"/>
    <lineage>
        <taxon>Eukaryota</taxon>
        <taxon>Metazoa</taxon>
        <taxon>Chordata</taxon>
        <taxon>Craniata</taxon>
        <taxon>Vertebrata</taxon>
        <taxon>Euteleostomi</taxon>
        <taxon>Actinopterygii</taxon>
        <taxon>Neopterygii</taxon>
        <taxon>Teleostei</taxon>
        <taxon>Neoteleostei</taxon>
        <taxon>Acanthomorphata</taxon>
        <taxon>Zeiogadaria</taxon>
        <taxon>Gadariae</taxon>
        <taxon>Gadiformes</taxon>
        <taxon>Gadoidei</taxon>
        <taxon>Gadidae</taxon>
        <taxon>Gadus</taxon>
    </lineage>
</organism>
<evidence type="ECO:0000256" key="2">
    <source>
        <dbReference type="ARBA" id="ARBA00006393"/>
    </source>
</evidence>
<sequence>MTDVEPVVTDFASTARTGRRNAIPDLLGAAAGPSGSAELSNKLAELSVVGADMLLCLLVLVRNNTRMSHKETGLS</sequence>
<comment type="function">
    <text evidence="1">Extremely potent competitive inhibitor of cAMP-dependent protein kinase activity, this protein interacts with the catalytic subunit of the enzyme after the cAMP-induced dissociation of its regulatory chains.</text>
</comment>
<dbReference type="Proteomes" id="UP000694546">
    <property type="component" value="Chromosome 21"/>
</dbReference>
<evidence type="ECO:0000256" key="3">
    <source>
        <dbReference type="ARBA" id="ARBA00023013"/>
    </source>
</evidence>